<proteinExistence type="predicted"/>
<feature type="non-terminal residue" evidence="2">
    <location>
        <position position="1"/>
    </location>
</feature>
<name>A0ABP0QE33_9DINO</name>
<evidence type="ECO:0000313" key="2">
    <source>
        <dbReference type="EMBL" id="CAK9086135.1"/>
    </source>
</evidence>
<reference evidence="2 3" key="1">
    <citation type="submission" date="2024-02" db="EMBL/GenBank/DDBJ databases">
        <authorList>
            <person name="Chen Y."/>
            <person name="Shah S."/>
            <person name="Dougan E. K."/>
            <person name="Thang M."/>
            <person name="Chan C."/>
        </authorList>
    </citation>
    <scope>NUCLEOTIDE SEQUENCE [LARGE SCALE GENOMIC DNA]</scope>
</reference>
<evidence type="ECO:0000256" key="1">
    <source>
        <dbReference type="SAM" id="MobiDB-lite"/>
    </source>
</evidence>
<feature type="region of interest" description="Disordered" evidence="1">
    <location>
        <begin position="87"/>
        <end position="106"/>
    </location>
</feature>
<protein>
    <recommendedName>
        <fullName evidence="4">Nuclear pore complex protein Nup85</fullName>
    </recommendedName>
</protein>
<accession>A0ABP0QE33</accession>
<comment type="caution">
    <text evidence="2">The sequence shown here is derived from an EMBL/GenBank/DDBJ whole genome shotgun (WGS) entry which is preliminary data.</text>
</comment>
<feature type="non-terminal residue" evidence="2">
    <location>
        <position position="169"/>
    </location>
</feature>
<sequence length="169" mass="18852">VAHYLCCLADVDLNDQNTFPTCKQIEEWAAYWWSEGKVFHASPLMVHAFCTEDSERGSLMLAEDSGRILSFVFAYARECGLKLPDRLDGDDVSDDEPPAGAGGDGGKEKLAKYYQIASTCQLILTRVHAGEHRILRVIQAAEDLSQRVQEFGNQLPMLYASRLIMPLGR</sequence>
<evidence type="ECO:0000313" key="3">
    <source>
        <dbReference type="Proteomes" id="UP001642484"/>
    </source>
</evidence>
<gene>
    <name evidence="2" type="ORF">CCMP2556_LOCUS41766</name>
</gene>
<keyword evidence="3" id="KW-1185">Reference proteome</keyword>
<organism evidence="2 3">
    <name type="scientific">Durusdinium trenchii</name>
    <dbReference type="NCBI Taxonomy" id="1381693"/>
    <lineage>
        <taxon>Eukaryota</taxon>
        <taxon>Sar</taxon>
        <taxon>Alveolata</taxon>
        <taxon>Dinophyceae</taxon>
        <taxon>Suessiales</taxon>
        <taxon>Symbiodiniaceae</taxon>
        <taxon>Durusdinium</taxon>
    </lineage>
</organism>
<dbReference type="EMBL" id="CAXAMN010024372">
    <property type="protein sequence ID" value="CAK9086135.1"/>
    <property type="molecule type" value="Genomic_DNA"/>
</dbReference>
<dbReference type="Proteomes" id="UP001642484">
    <property type="component" value="Unassembled WGS sequence"/>
</dbReference>
<evidence type="ECO:0008006" key="4">
    <source>
        <dbReference type="Google" id="ProtNLM"/>
    </source>
</evidence>